<evidence type="ECO:0000256" key="2">
    <source>
        <dbReference type="ARBA" id="ARBA00008072"/>
    </source>
</evidence>
<dbReference type="Pfam" id="PF08240">
    <property type="entry name" value="ADH_N"/>
    <property type="match status" value="1"/>
</dbReference>
<dbReference type="AlphaFoldDB" id="A0A1H5ABH6"/>
<evidence type="ECO:0000256" key="4">
    <source>
        <dbReference type="ARBA" id="ARBA00022833"/>
    </source>
</evidence>
<dbReference type="SUPFAM" id="SSF50129">
    <property type="entry name" value="GroES-like"/>
    <property type="match status" value="1"/>
</dbReference>
<dbReference type="SUPFAM" id="SSF51735">
    <property type="entry name" value="NAD(P)-binding Rossmann-fold domains"/>
    <property type="match status" value="1"/>
</dbReference>
<sequence length="369" mass="37930">MMEALAAVAREPHTEFTLEPITIEGPRAGEVLVEIEAVGICHTDLAARDGALPTALPAVLGHEGCGVVRAVGDGVTKVAPGDRVAITFNSCGTCPSCTTGAPSYCHQFMHLAYDGVRDDGTGPITTTDGESLTGLFFGQSSFATHSLAFERNVVKVPDDVPAELLAPLGCGIQTGAGAVMRTLNCRPGSAILIAGAGSVGLAAVMGAVVQGCSAIIAVEPHQSRRDLALELGATHVLDPAAGPLAEQVRAIIPAGVDYAIDTSGVPAVIESLVGAMTFHGKIGLIGVPADPAASVPLNIINSLAMGLTITGIIEGDSVPDEFIPELVDLYKTGRFPLDKLVTTFPFAKINDAIDAQHRGEVLKPVLVHD</sequence>
<protein>
    <submittedName>
        <fullName evidence="8">Aryl-alcohol dehydrogenase</fullName>
    </submittedName>
</protein>
<evidence type="ECO:0000256" key="3">
    <source>
        <dbReference type="ARBA" id="ARBA00022723"/>
    </source>
</evidence>
<organism evidence="8 9">
    <name type="scientific">Rhodococcus jostii</name>
    <dbReference type="NCBI Taxonomy" id="132919"/>
    <lineage>
        <taxon>Bacteria</taxon>
        <taxon>Bacillati</taxon>
        <taxon>Actinomycetota</taxon>
        <taxon>Actinomycetes</taxon>
        <taxon>Mycobacteriales</taxon>
        <taxon>Nocardiaceae</taxon>
        <taxon>Rhodococcus</taxon>
    </lineage>
</organism>
<dbReference type="GO" id="GO:0016491">
    <property type="term" value="F:oxidoreductase activity"/>
    <property type="evidence" value="ECO:0007669"/>
    <property type="project" value="UniProtKB-KW"/>
</dbReference>
<dbReference type="InterPro" id="IPR013154">
    <property type="entry name" value="ADH-like_N"/>
</dbReference>
<dbReference type="Gene3D" id="3.40.50.720">
    <property type="entry name" value="NAD(P)-binding Rossmann-like Domain"/>
    <property type="match status" value="1"/>
</dbReference>
<keyword evidence="3 6" id="KW-0479">Metal-binding</keyword>
<dbReference type="InterPro" id="IPR011032">
    <property type="entry name" value="GroES-like_sf"/>
</dbReference>
<evidence type="ECO:0000256" key="1">
    <source>
        <dbReference type="ARBA" id="ARBA00001947"/>
    </source>
</evidence>
<comment type="cofactor">
    <cofactor evidence="1 6">
        <name>Zn(2+)</name>
        <dbReference type="ChEBI" id="CHEBI:29105"/>
    </cofactor>
</comment>
<dbReference type="InterPro" id="IPR013149">
    <property type="entry name" value="ADH-like_C"/>
</dbReference>
<dbReference type="SMART" id="SM00829">
    <property type="entry name" value="PKS_ER"/>
    <property type="match status" value="1"/>
</dbReference>
<accession>A0A1H5ABH6</accession>
<dbReference type="PANTHER" id="PTHR43350">
    <property type="entry name" value="NAD-DEPENDENT ALCOHOL DEHYDROGENASE"/>
    <property type="match status" value="1"/>
</dbReference>
<dbReference type="InterPro" id="IPR002328">
    <property type="entry name" value="ADH_Zn_CS"/>
</dbReference>
<keyword evidence="5" id="KW-0560">Oxidoreductase</keyword>
<evidence type="ECO:0000256" key="6">
    <source>
        <dbReference type="RuleBase" id="RU361277"/>
    </source>
</evidence>
<dbReference type="Proteomes" id="UP000183407">
    <property type="component" value="Unassembled WGS sequence"/>
</dbReference>
<dbReference type="GO" id="GO:0008270">
    <property type="term" value="F:zinc ion binding"/>
    <property type="evidence" value="ECO:0007669"/>
    <property type="project" value="InterPro"/>
</dbReference>
<evidence type="ECO:0000313" key="8">
    <source>
        <dbReference type="EMBL" id="SED39445.1"/>
    </source>
</evidence>
<keyword evidence="4 6" id="KW-0862">Zinc</keyword>
<dbReference type="PANTHER" id="PTHR43350:SF2">
    <property type="entry name" value="GROES-LIKE ZINC-BINDING ALCOHOL DEHYDROGENASE FAMILY PROTEIN"/>
    <property type="match status" value="1"/>
</dbReference>
<feature type="domain" description="Enoyl reductase (ER)" evidence="7">
    <location>
        <begin position="13"/>
        <end position="366"/>
    </location>
</feature>
<evidence type="ECO:0000259" key="7">
    <source>
        <dbReference type="SMART" id="SM00829"/>
    </source>
</evidence>
<dbReference type="PROSITE" id="PS00059">
    <property type="entry name" value="ADH_ZINC"/>
    <property type="match status" value="1"/>
</dbReference>
<reference evidence="9" key="1">
    <citation type="submission" date="2016-10" db="EMBL/GenBank/DDBJ databases">
        <authorList>
            <person name="Varghese N."/>
        </authorList>
    </citation>
    <scope>NUCLEOTIDE SEQUENCE [LARGE SCALE GENOMIC DNA]</scope>
    <source>
        <strain evidence="9">DSM 44719</strain>
    </source>
</reference>
<comment type="similarity">
    <text evidence="2 6">Belongs to the zinc-containing alcohol dehydrogenase family.</text>
</comment>
<gene>
    <name evidence="8" type="ORF">SAMN04490220_4373</name>
</gene>
<dbReference type="InterPro" id="IPR020843">
    <property type="entry name" value="ER"/>
</dbReference>
<evidence type="ECO:0000313" key="9">
    <source>
        <dbReference type="Proteomes" id="UP000183407"/>
    </source>
</evidence>
<name>A0A1H5ABH6_RHOJO</name>
<evidence type="ECO:0000256" key="5">
    <source>
        <dbReference type="ARBA" id="ARBA00023002"/>
    </source>
</evidence>
<dbReference type="EMBL" id="FNTL01000004">
    <property type="protein sequence ID" value="SED39445.1"/>
    <property type="molecule type" value="Genomic_DNA"/>
</dbReference>
<proteinExistence type="inferred from homology"/>
<dbReference type="Gene3D" id="3.90.180.10">
    <property type="entry name" value="Medium-chain alcohol dehydrogenases, catalytic domain"/>
    <property type="match status" value="1"/>
</dbReference>
<dbReference type="Pfam" id="PF00107">
    <property type="entry name" value="ADH_zinc_N"/>
    <property type="match status" value="1"/>
</dbReference>
<dbReference type="InterPro" id="IPR036291">
    <property type="entry name" value="NAD(P)-bd_dom_sf"/>
</dbReference>
<dbReference type="CDD" id="cd08278">
    <property type="entry name" value="benzyl_alcohol_DH"/>
    <property type="match status" value="1"/>
</dbReference>